<comment type="caution">
    <text evidence="9">Lacks conserved residue(s) required for the propagation of feature annotation.</text>
</comment>
<evidence type="ECO:0000256" key="8">
    <source>
        <dbReference type="ARBA" id="ARBA00023136"/>
    </source>
</evidence>
<dbReference type="GO" id="GO:0005774">
    <property type="term" value="C:vacuolar membrane"/>
    <property type="evidence" value="ECO:0007669"/>
    <property type="project" value="UniProtKB-SubCell"/>
</dbReference>
<feature type="region of interest" description="Disordered" evidence="10">
    <location>
        <begin position="114"/>
        <end position="133"/>
    </location>
</feature>
<evidence type="ECO:0000256" key="1">
    <source>
        <dbReference type="ARBA" id="ARBA00004141"/>
    </source>
</evidence>
<feature type="domain" description="V-ATPase proteolipid subunit C-like" evidence="11">
    <location>
        <begin position="1"/>
        <end position="58"/>
    </location>
</feature>
<feature type="transmembrane region" description="Helical" evidence="9">
    <location>
        <begin position="303"/>
        <end position="325"/>
    </location>
</feature>
<organism evidence="12">
    <name type="scientific">Eutreptiella gymnastica</name>
    <dbReference type="NCBI Taxonomy" id="73025"/>
    <lineage>
        <taxon>Eukaryota</taxon>
        <taxon>Discoba</taxon>
        <taxon>Euglenozoa</taxon>
        <taxon>Euglenida</taxon>
        <taxon>Spirocuta</taxon>
        <taxon>Euglenophyceae</taxon>
        <taxon>Eutreptiales</taxon>
        <taxon>Eutreptiaceae</taxon>
        <taxon>Eutreptiella</taxon>
    </lineage>
</organism>
<evidence type="ECO:0000256" key="7">
    <source>
        <dbReference type="ARBA" id="ARBA00023065"/>
    </source>
</evidence>
<feature type="transmembrane region" description="Helical" evidence="9">
    <location>
        <begin position="35"/>
        <end position="55"/>
    </location>
</feature>
<evidence type="ECO:0000259" key="11">
    <source>
        <dbReference type="Pfam" id="PF00137"/>
    </source>
</evidence>
<evidence type="ECO:0000256" key="10">
    <source>
        <dbReference type="SAM" id="MobiDB-lite"/>
    </source>
</evidence>
<feature type="transmembrane region" description="Helical" evidence="9">
    <location>
        <begin position="220"/>
        <end position="239"/>
    </location>
</feature>
<keyword evidence="8 9" id="KW-0472">Membrane</keyword>
<evidence type="ECO:0000256" key="5">
    <source>
        <dbReference type="ARBA" id="ARBA00022781"/>
    </source>
</evidence>
<keyword evidence="5 9" id="KW-0375">Hydrogen ion transport</keyword>
<keyword evidence="7 9" id="KW-0406">Ion transport</keyword>
<dbReference type="PRINTS" id="PR00122">
    <property type="entry name" value="VACATPASE"/>
</dbReference>
<evidence type="ECO:0000256" key="4">
    <source>
        <dbReference type="ARBA" id="ARBA00022692"/>
    </source>
</evidence>
<dbReference type="InterPro" id="IPR035921">
    <property type="entry name" value="F/V-ATP_Csub_sf"/>
</dbReference>
<dbReference type="CDD" id="cd18176">
    <property type="entry name" value="ATP-synt_Vo_c_ATP6C_rpt2"/>
    <property type="match status" value="1"/>
</dbReference>
<proteinExistence type="inferred from homology"/>
<name>A0A7S1IHK6_9EUGL</name>
<dbReference type="SUPFAM" id="SSF81333">
    <property type="entry name" value="F1F0 ATP synthase subunit C"/>
    <property type="match status" value="1"/>
</dbReference>
<dbReference type="GO" id="GO:0046961">
    <property type="term" value="F:proton-transporting ATPase activity, rotational mechanism"/>
    <property type="evidence" value="ECO:0007669"/>
    <property type="project" value="InterPro"/>
</dbReference>
<dbReference type="InterPro" id="IPR002379">
    <property type="entry name" value="ATPase_proteolipid_c-like_dom"/>
</dbReference>
<evidence type="ECO:0000256" key="2">
    <source>
        <dbReference type="ARBA" id="ARBA00007296"/>
    </source>
</evidence>
<feature type="transmembrane region" description="Helical" evidence="9">
    <location>
        <begin position="170"/>
        <end position="190"/>
    </location>
</feature>
<evidence type="ECO:0000313" key="12">
    <source>
        <dbReference type="EMBL" id="CAD9012300.1"/>
    </source>
</evidence>
<keyword evidence="9" id="KW-0926">Vacuole</keyword>
<comment type="similarity">
    <text evidence="2 9">Belongs to the V-ATPase proteolipid subunit family.</text>
</comment>
<dbReference type="NCBIfam" id="TIGR01100">
    <property type="entry name" value="V_ATP_synt_C"/>
    <property type="match status" value="2"/>
</dbReference>
<feature type="transmembrane region" description="Helical" evidence="9">
    <location>
        <begin position="337"/>
        <end position="357"/>
    </location>
</feature>
<dbReference type="Pfam" id="PF00137">
    <property type="entry name" value="ATP-synt_C"/>
    <property type="match status" value="2"/>
</dbReference>
<dbReference type="InterPro" id="IPR011555">
    <property type="entry name" value="ATPase_proteolipid_su_C_euk"/>
</dbReference>
<dbReference type="InterPro" id="IPR000245">
    <property type="entry name" value="ATPase_proteolipid_csu"/>
</dbReference>
<keyword evidence="4 9" id="KW-0812">Transmembrane</keyword>
<protein>
    <recommendedName>
        <fullName evidence="9">V-type proton ATPase proteolipid subunit</fullName>
    </recommendedName>
</protein>
<sequence>MGVVVSLTFCTLGAAYGMAKSALGVVRLAHLAPSAIFRGLIPVIMAELLAIYGFITSLNIISGFEITKFNSFSGYLDFGAGLVVGLSCLASGLSIGAIAEANIKSYGHYIRRSEKSTETEKEKKKKTGGLADAAGTGYGTVDKSVTSHGKNESNPMEDKAAAARIMTAKVLMLIFAEGIGLYGMIVGLLMHNAASQPVPDYMISPPVFAFPEDPCGSATGAFFGGAGVVVAVGGALAGASMGISRSGVGAAHLAVRCIERVLRGTTPVVMSELLAIYGFVAGLVIALGINADSYTAFSGYLDFAAGCSVGFGCLGSGFAIGCVGDACNRVYSKQDKIFSAMVLILIFAEALGLYSLIVGLSLHNNGLRGLCSAHS</sequence>
<dbReference type="EMBL" id="HBGA01063128">
    <property type="protein sequence ID" value="CAD9012300.1"/>
    <property type="molecule type" value="Transcribed_RNA"/>
</dbReference>
<reference evidence="12" key="1">
    <citation type="submission" date="2021-01" db="EMBL/GenBank/DDBJ databases">
        <authorList>
            <person name="Corre E."/>
            <person name="Pelletier E."/>
            <person name="Niang G."/>
            <person name="Scheremetjew M."/>
            <person name="Finn R."/>
            <person name="Kale V."/>
            <person name="Holt S."/>
            <person name="Cochrane G."/>
            <person name="Meng A."/>
            <person name="Brown T."/>
            <person name="Cohen L."/>
        </authorList>
    </citation>
    <scope>NUCLEOTIDE SEQUENCE</scope>
    <source>
        <strain evidence="12">NIES-381</strain>
    </source>
</reference>
<gene>
    <name evidence="12" type="ORF">EGYM00392_LOCUS23401</name>
</gene>
<dbReference type="AlphaFoldDB" id="A0A7S1IHK6"/>
<feature type="domain" description="V-ATPase proteolipid subunit C-like" evidence="11">
    <location>
        <begin position="303"/>
        <end position="360"/>
    </location>
</feature>
<keyword evidence="6 9" id="KW-1133">Transmembrane helix</keyword>
<evidence type="ECO:0000256" key="3">
    <source>
        <dbReference type="ARBA" id="ARBA00022448"/>
    </source>
</evidence>
<dbReference type="Gene3D" id="1.20.120.610">
    <property type="entry name" value="lithium bound rotor ring of v- atpase"/>
    <property type="match status" value="3"/>
</dbReference>
<evidence type="ECO:0000256" key="9">
    <source>
        <dbReference type="RuleBase" id="RU363060"/>
    </source>
</evidence>
<evidence type="ECO:0000256" key="6">
    <source>
        <dbReference type="ARBA" id="ARBA00022989"/>
    </source>
</evidence>
<dbReference type="PANTHER" id="PTHR10263">
    <property type="entry name" value="V-TYPE PROTON ATPASE PROTEOLIPID SUBUNIT"/>
    <property type="match status" value="1"/>
</dbReference>
<accession>A0A7S1IHK6</accession>
<comment type="subcellular location">
    <subcellularLocation>
        <location evidence="1">Membrane</location>
        <topology evidence="1">Multi-pass membrane protein</topology>
    </subcellularLocation>
    <subcellularLocation>
        <location evidence="9">Vacuole membrane</location>
        <topology evidence="9">Multi-pass membrane protein</topology>
    </subcellularLocation>
</comment>
<dbReference type="GO" id="GO:0033179">
    <property type="term" value="C:proton-transporting V-type ATPase, V0 domain"/>
    <property type="evidence" value="ECO:0007669"/>
    <property type="project" value="InterPro"/>
</dbReference>
<feature type="transmembrane region" description="Helical" evidence="9">
    <location>
        <begin position="273"/>
        <end position="291"/>
    </location>
</feature>
<keyword evidence="3 9" id="KW-0813">Transport</keyword>